<keyword evidence="3" id="KW-1185">Reference proteome</keyword>
<evidence type="ECO:0000313" key="3">
    <source>
        <dbReference type="Proteomes" id="UP001595548"/>
    </source>
</evidence>
<dbReference type="Proteomes" id="UP001595548">
    <property type="component" value="Unassembled WGS sequence"/>
</dbReference>
<sequence length="243" mass="26629">MNYLTEERKNSLSSEYVLGTLHGAARLRYQTLLINHRPMRQALWRWERHLNGLGAALPERQPDPGVWQAIQRRLGFAYSDRDGKGDTVVSLPQTDIGRVAATTVNRWRWLASAASIVAVALALNLWWGQAEVSTAPSQVAVVQGAQAEALWLIELTERDIQVQATEQFSPVGNKDYELWLVAADGRAPVSLGLLPKDGRLTLARSDLFDQVQVAALAVSLEPVGGSPNGAPTQVLYTSQLVAL</sequence>
<accession>A0ABV7HNV5</accession>
<comment type="caution">
    <text evidence="2">The sequence shown here is derived from an EMBL/GenBank/DDBJ whole genome shotgun (WGS) entry which is preliminary data.</text>
</comment>
<dbReference type="EMBL" id="JBHRTL010000006">
    <property type="protein sequence ID" value="MFC3155549.1"/>
    <property type="molecule type" value="Genomic_DNA"/>
</dbReference>
<reference evidence="3" key="1">
    <citation type="journal article" date="2019" name="Int. J. Syst. Evol. Microbiol.">
        <title>The Global Catalogue of Microorganisms (GCM) 10K type strain sequencing project: providing services to taxonomists for standard genome sequencing and annotation.</title>
        <authorList>
            <consortium name="The Broad Institute Genomics Platform"/>
            <consortium name="The Broad Institute Genome Sequencing Center for Infectious Disease"/>
            <person name="Wu L."/>
            <person name="Ma J."/>
        </authorList>
    </citation>
    <scope>NUCLEOTIDE SEQUENCE [LARGE SCALE GENOMIC DNA]</scope>
    <source>
        <strain evidence="3">KCTC 52141</strain>
    </source>
</reference>
<organism evidence="2 3">
    <name type="scientific">Gilvimarinus japonicus</name>
    <dbReference type="NCBI Taxonomy" id="1796469"/>
    <lineage>
        <taxon>Bacteria</taxon>
        <taxon>Pseudomonadati</taxon>
        <taxon>Pseudomonadota</taxon>
        <taxon>Gammaproteobacteria</taxon>
        <taxon>Cellvibrionales</taxon>
        <taxon>Cellvibrionaceae</taxon>
        <taxon>Gilvimarinus</taxon>
    </lineage>
</organism>
<proteinExistence type="predicted"/>
<name>A0ABV7HNV5_9GAMM</name>
<evidence type="ECO:0000313" key="2">
    <source>
        <dbReference type="EMBL" id="MFC3155549.1"/>
    </source>
</evidence>
<dbReference type="InterPro" id="IPR051474">
    <property type="entry name" value="Anti-sigma-K/W_factor"/>
</dbReference>
<evidence type="ECO:0000259" key="1">
    <source>
        <dbReference type="Pfam" id="PF10099"/>
    </source>
</evidence>
<dbReference type="InterPro" id="IPR018764">
    <property type="entry name" value="RskA_C"/>
</dbReference>
<dbReference type="PANTHER" id="PTHR37461:SF1">
    <property type="entry name" value="ANTI-SIGMA-K FACTOR RSKA"/>
    <property type="match status" value="1"/>
</dbReference>
<gene>
    <name evidence="2" type="ORF">ACFOEB_10095</name>
</gene>
<protein>
    <submittedName>
        <fullName evidence="2">Anti-sigma factor domain-containing protein</fullName>
    </submittedName>
</protein>
<feature type="domain" description="Anti-sigma K factor RskA C-terminal" evidence="1">
    <location>
        <begin position="109"/>
        <end position="232"/>
    </location>
</feature>
<dbReference type="RefSeq" id="WP_382416313.1">
    <property type="nucleotide sequence ID" value="NZ_AP031500.1"/>
</dbReference>
<dbReference type="PANTHER" id="PTHR37461">
    <property type="entry name" value="ANTI-SIGMA-K FACTOR RSKA"/>
    <property type="match status" value="1"/>
</dbReference>
<dbReference type="Pfam" id="PF10099">
    <property type="entry name" value="RskA_C"/>
    <property type="match status" value="1"/>
</dbReference>